<organism evidence="2 3">
    <name type="scientific">Brassica campestris</name>
    <name type="common">Field mustard</name>
    <dbReference type="NCBI Taxonomy" id="3711"/>
    <lineage>
        <taxon>Eukaryota</taxon>
        <taxon>Viridiplantae</taxon>
        <taxon>Streptophyta</taxon>
        <taxon>Embryophyta</taxon>
        <taxon>Tracheophyta</taxon>
        <taxon>Spermatophyta</taxon>
        <taxon>Magnoliopsida</taxon>
        <taxon>eudicotyledons</taxon>
        <taxon>Gunneridae</taxon>
        <taxon>Pentapetalae</taxon>
        <taxon>rosids</taxon>
        <taxon>malvids</taxon>
        <taxon>Brassicales</taxon>
        <taxon>Brassicaceae</taxon>
        <taxon>Brassiceae</taxon>
        <taxon>Brassica</taxon>
    </lineage>
</organism>
<dbReference type="Pfam" id="PF13966">
    <property type="entry name" value="zf-RVT"/>
    <property type="match status" value="1"/>
</dbReference>
<feature type="non-terminal residue" evidence="2">
    <location>
        <position position="1"/>
    </location>
</feature>
<protein>
    <recommendedName>
        <fullName evidence="1">Reverse transcriptase zinc-binding domain-containing protein</fullName>
    </recommendedName>
</protein>
<name>A0A8D9LTZ9_BRACM</name>
<dbReference type="Gramene" id="A01p07080.2_BraZ1">
    <property type="protein sequence ID" value="A01p07080.2_BraZ1.CDS.1"/>
    <property type="gene ID" value="A01g07080.2_BraZ1"/>
</dbReference>
<feature type="domain" description="Reverse transcriptase zinc-binding" evidence="1">
    <location>
        <begin position="26"/>
        <end position="110"/>
    </location>
</feature>
<dbReference type="AlphaFoldDB" id="A0A8D9LTZ9"/>
<reference evidence="2 3" key="1">
    <citation type="submission" date="2021-07" db="EMBL/GenBank/DDBJ databases">
        <authorList>
            <consortium name="Genoscope - CEA"/>
            <person name="William W."/>
        </authorList>
    </citation>
    <scope>NUCLEOTIDE SEQUENCE [LARGE SCALE GENOMIC DNA]</scope>
</reference>
<dbReference type="EMBL" id="LS974617">
    <property type="protein sequence ID" value="CAG7886632.1"/>
    <property type="molecule type" value="Genomic_DNA"/>
</dbReference>
<gene>
    <name evidence="2" type="ORF">BRAPAZ1V2_A01P07080.2</name>
</gene>
<evidence type="ECO:0000313" key="2">
    <source>
        <dbReference type="EMBL" id="CAG7886632.1"/>
    </source>
</evidence>
<evidence type="ECO:0000313" key="3">
    <source>
        <dbReference type="Proteomes" id="UP000694005"/>
    </source>
</evidence>
<dbReference type="InterPro" id="IPR026960">
    <property type="entry name" value="RVT-Znf"/>
</dbReference>
<sequence>TLSLPATAVSEDEFFWETNGTSDGSFSAAHTWEVLRPRETKKQWAELIWFKGAVPKYAFNMWIANADRLPTRTRLASWGLNIPTCCPLCSSHHETRDHLLLTCDFSKEIWRWLFDRLDRSRHSRSHGLNFFLGSEDRRLRLPSLFGVFLLRPLSFTCGSNVTMSFTTKPLYPQLKLSVLLTETFGPSSQPSESERTLILSCPFGLDNDLH</sequence>
<dbReference type="Proteomes" id="UP000694005">
    <property type="component" value="Chromosome A01"/>
</dbReference>
<proteinExistence type="predicted"/>
<evidence type="ECO:0000259" key="1">
    <source>
        <dbReference type="Pfam" id="PF13966"/>
    </source>
</evidence>
<accession>A0A8D9LTZ9</accession>